<feature type="region of interest" description="Disordered" evidence="1">
    <location>
        <begin position="483"/>
        <end position="518"/>
    </location>
</feature>
<dbReference type="RefSeq" id="XP_011133557.1">
    <property type="nucleotide sequence ID" value="XM_011135255.1"/>
</dbReference>
<name>A0A023AWU2_GRENI</name>
<gene>
    <name evidence="2" type="ORF">GNI_183580</name>
</gene>
<organism evidence="2 3">
    <name type="scientific">Gregarina niphandrodes</name>
    <name type="common">Septate eugregarine</name>
    <dbReference type="NCBI Taxonomy" id="110365"/>
    <lineage>
        <taxon>Eukaryota</taxon>
        <taxon>Sar</taxon>
        <taxon>Alveolata</taxon>
        <taxon>Apicomplexa</taxon>
        <taxon>Conoidasida</taxon>
        <taxon>Gregarinasina</taxon>
        <taxon>Eugregarinorida</taxon>
        <taxon>Gregarinidae</taxon>
        <taxon>Gregarina</taxon>
    </lineage>
</organism>
<dbReference type="VEuPathDB" id="CryptoDB:GNI_183580"/>
<dbReference type="Proteomes" id="UP000019763">
    <property type="component" value="Unassembled WGS sequence"/>
</dbReference>
<dbReference type="AlphaFoldDB" id="A0A023AWU2"/>
<evidence type="ECO:0000313" key="2">
    <source>
        <dbReference type="EMBL" id="EZG43189.1"/>
    </source>
</evidence>
<evidence type="ECO:0000313" key="3">
    <source>
        <dbReference type="Proteomes" id="UP000019763"/>
    </source>
</evidence>
<proteinExistence type="predicted"/>
<accession>A0A023AWU2</accession>
<keyword evidence="3" id="KW-1185">Reference proteome</keyword>
<reference evidence="2" key="1">
    <citation type="submission" date="2013-12" db="EMBL/GenBank/DDBJ databases">
        <authorList>
            <person name="Omoto C.K."/>
            <person name="Sibley D."/>
            <person name="Venepally P."/>
            <person name="Hadjithomas M."/>
            <person name="Karamycheva S."/>
            <person name="Brunk B."/>
            <person name="Roos D."/>
            <person name="Caler E."/>
            <person name="Lorenzi H."/>
        </authorList>
    </citation>
    <scope>NUCLEOTIDE SEQUENCE</scope>
</reference>
<sequence length="547" mass="61425">MRAAVPWYETDCWAPGVLAIGAAVRQKSVEDGSVTRESLPMNSLPVSSLLSRKLVEDGKRGSEMTIYRNNVCSFFTSIAVVAETFPNLRDARARIRQLLSGYEWGRLRCITEKDLSECQLIYVELGTIISLFVTSPFGDVSEKAQETVSRLLQGVGGRRLRNHWIAGCLLQRAGVSTKKLIDFIVDTLGYIPAARTTAFEFLTKDSVPYSKYVQRAATTNRKELLLGREKILPTNRITASDFATKIFAKTYISGHELRDIVSRTRNTRPKPAVAPIYRPGTRPRNDEPCQVANLSPEAIGKKLDQLMRGRQGKLAGIEEKDFDRCSLDYVELGGIVHQYLRDAFGSVCSRVNIRIATAMEEAQKSRRVKGWISGCLLQHAEVPIPDLFDLCIQELKYTPSTTWRLECLKPRNERYRTDARQKPVDPKMRFYELLGGLNEKVSLPEFLKLAAMNGKQQKEFLRGRYYSCIASLKRTETLGCTVARKSSPKPPAQVPSAPTSKQEKPAGKLPPQTVEPGGLTTVLDPSMMYCHPDDLIEFLSWVESSRH</sequence>
<dbReference type="EMBL" id="AFNH02001390">
    <property type="protein sequence ID" value="EZG43189.1"/>
    <property type="molecule type" value="Genomic_DNA"/>
</dbReference>
<dbReference type="GeneID" id="22916129"/>
<protein>
    <submittedName>
        <fullName evidence="2">Uncharacterized protein</fullName>
    </submittedName>
</protein>
<evidence type="ECO:0000256" key="1">
    <source>
        <dbReference type="SAM" id="MobiDB-lite"/>
    </source>
</evidence>
<comment type="caution">
    <text evidence="2">The sequence shown here is derived from an EMBL/GenBank/DDBJ whole genome shotgun (WGS) entry which is preliminary data.</text>
</comment>